<dbReference type="InterPro" id="IPR007219">
    <property type="entry name" value="XnlR_reg_dom"/>
</dbReference>
<dbReference type="GO" id="GO:0008270">
    <property type="term" value="F:zinc ion binding"/>
    <property type="evidence" value="ECO:0007669"/>
    <property type="project" value="InterPro"/>
</dbReference>
<organism evidence="5 6">
    <name type="scientific">Roridomyces roridus</name>
    <dbReference type="NCBI Taxonomy" id="1738132"/>
    <lineage>
        <taxon>Eukaryota</taxon>
        <taxon>Fungi</taxon>
        <taxon>Dikarya</taxon>
        <taxon>Basidiomycota</taxon>
        <taxon>Agaricomycotina</taxon>
        <taxon>Agaricomycetes</taxon>
        <taxon>Agaricomycetidae</taxon>
        <taxon>Agaricales</taxon>
        <taxon>Marasmiineae</taxon>
        <taxon>Mycenaceae</taxon>
        <taxon>Roridomyces</taxon>
    </lineage>
</organism>
<dbReference type="InterPro" id="IPR001138">
    <property type="entry name" value="Zn2Cys6_DnaBD"/>
</dbReference>
<dbReference type="PANTHER" id="PTHR46910:SF38">
    <property type="entry name" value="ZN(2)-C6 FUNGAL-TYPE DOMAIN-CONTAINING PROTEIN"/>
    <property type="match status" value="1"/>
</dbReference>
<dbReference type="InterPro" id="IPR036864">
    <property type="entry name" value="Zn2-C6_fun-type_DNA-bd_sf"/>
</dbReference>
<protein>
    <recommendedName>
        <fullName evidence="4">Zn(2)-C6 fungal-type domain-containing protein</fullName>
    </recommendedName>
</protein>
<comment type="caution">
    <text evidence="5">The sequence shown here is derived from an EMBL/GenBank/DDBJ whole genome shotgun (WGS) entry which is preliminary data.</text>
</comment>
<dbReference type="PANTHER" id="PTHR46910">
    <property type="entry name" value="TRANSCRIPTION FACTOR PDR1"/>
    <property type="match status" value="1"/>
</dbReference>
<keyword evidence="1" id="KW-0479">Metal-binding</keyword>
<feature type="compositionally biased region" description="Polar residues" evidence="3">
    <location>
        <begin position="150"/>
        <end position="165"/>
    </location>
</feature>
<dbReference type="InterPro" id="IPR050987">
    <property type="entry name" value="AtrR-like"/>
</dbReference>
<sequence>MESLVGITHDPTPVAAVTNDDGSSAPSNSDNKKRRRLRNACDICRRQKIRCDSATMPGNRCSNCISFSSECTHNLSQLKEKKVNRRKRQTNPEQVVEESARVLGTAKELVDGLLDGTYAAPQDQETLLQLLLQVSRFARDLQVEVDSYRRSQTPSSSGTAVSPPTDSGEEVVIETQDQNSADASKHRFFGENSNVRMLQDIMETKGAQTDVLAPRLTRPRFWSLHPWEVSVKPPVVMHFPPADLLSHLVHIYFTQQNIYFPILHRGTFEKSLTENLHFRDHRFGATVLGVCALASKNSPDKRVLCDSGPNAELSAGWKWFSQIPTPFSLDPTSTLYDLQLCCLYLAFQQTGTRIEHAWLLISMGILHTQDTANYIGLDSTRESQANAELARRTCYHLSAHDALISACFGRPRLSLVTWRDMPPPVACDDEHWDLDDPERVFKQPSGTPSKIDYYITYIKLMDIFTFAWRKGDASLSDYTGRKPLEPEALAELDSRFNQWAEEIPEHLKWNPYMENDTFFDQSATLYAAYFHVQILSHRPFIRTKLDQPSSPSTFRSLAICTNAARSCSHVLDVKSRRGHFPSMQAIKAAFDSATVLLIIICSASRSGLDIDVERELVEVYKCMAFLHQCEGRWQNAGRFYDIACELLATYNIPLPAFPPSDLPPGQWIANGHEPKNVAYAEPPVLPDHVSSLPMAVEDLGRMPLYESLDFSDAFMDQLLPDSVPDARATLPHLPKSMVVDDPTLVAYLDHWMQYASSVDGMFQAMNNESSSI</sequence>
<evidence type="ECO:0000256" key="1">
    <source>
        <dbReference type="ARBA" id="ARBA00022723"/>
    </source>
</evidence>
<dbReference type="Proteomes" id="UP001221142">
    <property type="component" value="Unassembled WGS sequence"/>
</dbReference>
<dbReference type="GO" id="GO:0003677">
    <property type="term" value="F:DNA binding"/>
    <property type="evidence" value="ECO:0007669"/>
    <property type="project" value="InterPro"/>
</dbReference>
<dbReference type="CDD" id="cd12148">
    <property type="entry name" value="fungal_TF_MHR"/>
    <property type="match status" value="1"/>
</dbReference>
<evidence type="ECO:0000313" key="5">
    <source>
        <dbReference type="EMBL" id="KAJ7623275.1"/>
    </source>
</evidence>
<gene>
    <name evidence="5" type="ORF">FB45DRAFT_100696</name>
</gene>
<feature type="region of interest" description="Disordered" evidence="3">
    <location>
        <begin position="1"/>
        <end position="34"/>
    </location>
</feature>
<evidence type="ECO:0000313" key="6">
    <source>
        <dbReference type="Proteomes" id="UP001221142"/>
    </source>
</evidence>
<dbReference type="SMART" id="SM00066">
    <property type="entry name" value="GAL4"/>
    <property type="match status" value="1"/>
</dbReference>
<dbReference type="Gene3D" id="4.10.240.10">
    <property type="entry name" value="Zn(2)-C6 fungal-type DNA-binding domain"/>
    <property type="match status" value="1"/>
</dbReference>
<feature type="domain" description="Zn(2)-C6 fungal-type" evidence="4">
    <location>
        <begin position="40"/>
        <end position="73"/>
    </location>
</feature>
<evidence type="ECO:0000259" key="4">
    <source>
        <dbReference type="PROSITE" id="PS50048"/>
    </source>
</evidence>
<feature type="compositionally biased region" description="Polar residues" evidence="3">
    <location>
        <begin position="20"/>
        <end position="29"/>
    </location>
</feature>
<keyword evidence="6" id="KW-1185">Reference proteome</keyword>
<proteinExistence type="predicted"/>
<dbReference type="EMBL" id="JARKIF010000014">
    <property type="protein sequence ID" value="KAJ7623275.1"/>
    <property type="molecule type" value="Genomic_DNA"/>
</dbReference>
<dbReference type="GO" id="GO:0006351">
    <property type="term" value="P:DNA-templated transcription"/>
    <property type="evidence" value="ECO:0007669"/>
    <property type="project" value="InterPro"/>
</dbReference>
<evidence type="ECO:0000256" key="3">
    <source>
        <dbReference type="SAM" id="MobiDB-lite"/>
    </source>
</evidence>
<reference evidence="5" key="1">
    <citation type="submission" date="2023-03" db="EMBL/GenBank/DDBJ databases">
        <title>Massive genome expansion in bonnet fungi (Mycena s.s.) driven by repeated elements and novel gene families across ecological guilds.</title>
        <authorList>
            <consortium name="Lawrence Berkeley National Laboratory"/>
            <person name="Harder C.B."/>
            <person name="Miyauchi S."/>
            <person name="Viragh M."/>
            <person name="Kuo A."/>
            <person name="Thoen E."/>
            <person name="Andreopoulos B."/>
            <person name="Lu D."/>
            <person name="Skrede I."/>
            <person name="Drula E."/>
            <person name="Henrissat B."/>
            <person name="Morin E."/>
            <person name="Kohler A."/>
            <person name="Barry K."/>
            <person name="LaButti K."/>
            <person name="Morin E."/>
            <person name="Salamov A."/>
            <person name="Lipzen A."/>
            <person name="Mereny Z."/>
            <person name="Hegedus B."/>
            <person name="Baldrian P."/>
            <person name="Stursova M."/>
            <person name="Weitz H."/>
            <person name="Taylor A."/>
            <person name="Grigoriev I.V."/>
            <person name="Nagy L.G."/>
            <person name="Martin F."/>
            <person name="Kauserud H."/>
        </authorList>
    </citation>
    <scope>NUCLEOTIDE SEQUENCE</scope>
    <source>
        <strain evidence="5">9284</strain>
    </source>
</reference>
<dbReference type="CDD" id="cd00067">
    <property type="entry name" value="GAL4"/>
    <property type="match status" value="1"/>
</dbReference>
<dbReference type="Pfam" id="PF00172">
    <property type="entry name" value="Zn_clus"/>
    <property type="match status" value="1"/>
</dbReference>
<accession>A0AAD7BJN0</accession>
<name>A0AAD7BJN0_9AGAR</name>
<feature type="region of interest" description="Disordered" evidence="3">
    <location>
        <begin position="146"/>
        <end position="167"/>
    </location>
</feature>
<dbReference type="Pfam" id="PF04082">
    <property type="entry name" value="Fungal_trans"/>
    <property type="match status" value="1"/>
</dbReference>
<dbReference type="AlphaFoldDB" id="A0AAD7BJN0"/>
<evidence type="ECO:0000256" key="2">
    <source>
        <dbReference type="ARBA" id="ARBA00023242"/>
    </source>
</evidence>
<dbReference type="SUPFAM" id="SSF57701">
    <property type="entry name" value="Zn2/Cys6 DNA-binding domain"/>
    <property type="match status" value="1"/>
</dbReference>
<dbReference type="PROSITE" id="PS50048">
    <property type="entry name" value="ZN2_CY6_FUNGAL_2"/>
    <property type="match status" value="1"/>
</dbReference>
<keyword evidence="2" id="KW-0539">Nucleus</keyword>
<dbReference type="GO" id="GO:0000981">
    <property type="term" value="F:DNA-binding transcription factor activity, RNA polymerase II-specific"/>
    <property type="evidence" value="ECO:0007669"/>
    <property type="project" value="InterPro"/>
</dbReference>
<dbReference type="PROSITE" id="PS00463">
    <property type="entry name" value="ZN2_CY6_FUNGAL_1"/>
    <property type="match status" value="1"/>
</dbReference>